<feature type="domain" description="Nephrocystin 3-like N-terminal" evidence="2">
    <location>
        <begin position="108"/>
        <end position="258"/>
    </location>
</feature>
<organism evidence="3 4">
    <name type="scientific">Candolleomyces eurysporus</name>
    <dbReference type="NCBI Taxonomy" id="2828524"/>
    <lineage>
        <taxon>Eukaryota</taxon>
        <taxon>Fungi</taxon>
        <taxon>Dikarya</taxon>
        <taxon>Basidiomycota</taxon>
        <taxon>Agaricomycotina</taxon>
        <taxon>Agaricomycetes</taxon>
        <taxon>Agaricomycetidae</taxon>
        <taxon>Agaricales</taxon>
        <taxon>Agaricineae</taxon>
        <taxon>Psathyrellaceae</taxon>
        <taxon>Candolleomyces</taxon>
    </lineage>
</organism>
<evidence type="ECO:0000313" key="4">
    <source>
        <dbReference type="Proteomes" id="UP001140091"/>
    </source>
</evidence>
<name>A0A9W8M9U8_9AGAR</name>
<protein>
    <recommendedName>
        <fullName evidence="2">Nephrocystin 3-like N-terminal domain-containing protein</fullName>
    </recommendedName>
</protein>
<sequence length="731" mass="82279">MGAQSSRNAFSSQYSISLADSDNDDRPATQQVVYYQQGNRAPIYNGPISGGVNNLLVSNVDALQFLYQHAATGAMHDSDERFPPPLCHPGTRETVIYRILDWYGYKQGPRKPIMWVYAPAGYGKTAIAGTVAERLEDKSAELDFCPIGATFFFWRTSMERNSPARFIITLAYQLATSIPELTLHIENAVKRNPMILSKALEEQLKKLIVQPFKALGETRDIPNRLIVIDGLDECINSDQESRIEKQYAEDQETAQIRVLDLIHALASHQLPLSFLILSRPEAWIKQHIESQKFKDLVDFVDLCEVGDHLKDVETFVTAELSRLGLDEEDLVERLVRRAGRHMLYASTVIRHIDCPYGDPRLWLENILKGDSSPNPDLAQSTPFSSLHELYRQILQSCPQRNRSVMIEVLEEIVALDEGGISGHLDMERAFSIVDHLSGRVPGTGMKAVRGLHAVLNLSGEKDCMGNRVSGLRIFTHSSFPEFLLDPHLFLEFRVNVQKGRERLLSGCLRYLSSITLDSKVDADHIRFAVADWTWLWFCWVHRWRERASETPMLLNMFQKLLSIDLMPCFVHPFTLGDPDEVGSSGGFVTAISNAGTDNCIIPLGAAGRTLYNSEPLARQAVSHVTACYKAAVVHLLKTYIPYSNYYNILFICAVSGFLTDLRILLGKPGDWGSDTVVHALNALKRESPEHFVKLMVGVYKAAHFNFSIFPTVDETRRSYEALIAFILSDDK</sequence>
<dbReference type="PANTHER" id="PTHR10039">
    <property type="entry name" value="AMELOGENIN"/>
    <property type="match status" value="1"/>
</dbReference>
<evidence type="ECO:0000259" key="2">
    <source>
        <dbReference type="Pfam" id="PF24883"/>
    </source>
</evidence>
<proteinExistence type="predicted"/>
<evidence type="ECO:0000256" key="1">
    <source>
        <dbReference type="ARBA" id="ARBA00022737"/>
    </source>
</evidence>
<gene>
    <name evidence="3" type="ORF">H1R20_g14473</name>
</gene>
<dbReference type="EMBL" id="JANBPK010001482">
    <property type="protein sequence ID" value="KAJ2922611.1"/>
    <property type="molecule type" value="Genomic_DNA"/>
</dbReference>
<evidence type="ECO:0000313" key="3">
    <source>
        <dbReference type="EMBL" id="KAJ2922611.1"/>
    </source>
</evidence>
<dbReference type="Pfam" id="PF24883">
    <property type="entry name" value="NPHP3_N"/>
    <property type="match status" value="1"/>
</dbReference>
<dbReference type="PANTHER" id="PTHR10039:SF17">
    <property type="entry name" value="FUNGAL STAND N-TERMINAL GOODBYE DOMAIN-CONTAINING PROTEIN-RELATED"/>
    <property type="match status" value="1"/>
</dbReference>
<comment type="caution">
    <text evidence="3">The sequence shown here is derived from an EMBL/GenBank/DDBJ whole genome shotgun (WGS) entry which is preliminary data.</text>
</comment>
<dbReference type="OrthoDB" id="2631459at2759"/>
<accession>A0A9W8M9U8</accession>
<keyword evidence="1" id="KW-0677">Repeat</keyword>
<reference evidence="3" key="1">
    <citation type="submission" date="2022-06" db="EMBL/GenBank/DDBJ databases">
        <title>Genome Sequence of Candolleomyces eurysporus.</title>
        <authorList>
            <person name="Buettner E."/>
        </authorList>
    </citation>
    <scope>NUCLEOTIDE SEQUENCE</scope>
    <source>
        <strain evidence="3">VTCC 930004</strain>
    </source>
</reference>
<dbReference type="InterPro" id="IPR027417">
    <property type="entry name" value="P-loop_NTPase"/>
</dbReference>
<dbReference type="InterPro" id="IPR056884">
    <property type="entry name" value="NPHP3-like_N"/>
</dbReference>
<dbReference type="Gene3D" id="3.40.50.300">
    <property type="entry name" value="P-loop containing nucleotide triphosphate hydrolases"/>
    <property type="match status" value="1"/>
</dbReference>
<dbReference type="SUPFAM" id="SSF52540">
    <property type="entry name" value="P-loop containing nucleoside triphosphate hydrolases"/>
    <property type="match status" value="1"/>
</dbReference>
<keyword evidence="4" id="KW-1185">Reference proteome</keyword>
<dbReference type="AlphaFoldDB" id="A0A9W8M9U8"/>
<feature type="non-terminal residue" evidence="3">
    <location>
        <position position="1"/>
    </location>
</feature>
<dbReference type="Proteomes" id="UP001140091">
    <property type="component" value="Unassembled WGS sequence"/>
</dbReference>